<dbReference type="PANTHER" id="PTHR31384">
    <property type="entry name" value="AUXIN RESPONSE FACTOR 4-RELATED"/>
    <property type="match status" value="1"/>
</dbReference>
<dbReference type="GO" id="GO:0006355">
    <property type="term" value="P:regulation of DNA-templated transcription"/>
    <property type="evidence" value="ECO:0007669"/>
    <property type="project" value="InterPro"/>
</dbReference>
<comment type="subunit">
    <text evidence="9">Homodimers and heterodimers.</text>
</comment>
<dbReference type="InterPro" id="IPR003340">
    <property type="entry name" value="B3_DNA-bd"/>
</dbReference>
<feature type="compositionally biased region" description="Low complexity" evidence="11">
    <location>
        <begin position="625"/>
        <end position="646"/>
    </location>
</feature>
<evidence type="ECO:0000256" key="5">
    <source>
        <dbReference type="ARBA" id="ARBA00023125"/>
    </source>
</evidence>
<dbReference type="InterPro" id="IPR044835">
    <property type="entry name" value="ARF_plant"/>
</dbReference>
<dbReference type="InterPro" id="IPR053793">
    <property type="entry name" value="PB1-like"/>
</dbReference>
<feature type="compositionally biased region" description="Polar residues" evidence="11">
    <location>
        <begin position="1100"/>
        <end position="1109"/>
    </location>
</feature>
<evidence type="ECO:0000256" key="8">
    <source>
        <dbReference type="ARBA" id="ARBA00023294"/>
    </source>
</evidence>
<comment type="function">
    <text evidence="1 9">Auxin response factors (ARFs) are transcriptional factors that bind specifically to the DNA sequence 5'-TGTCTC-3' found in the auxin-responsive promoter elements (AuxREs).</text>
</comment>
<reference evidence="14" key="1">
    <citation type="journal article" date="2019" name="Nat. Commun.">
        <title>Genome-wide association mapping of date palm fruit traits.</title>
        <authorList>
            <person name="Hazzouri K.M."/>
            <person name="Gros-Balthazard M."/>
            <person name="Flowers J.M."/>
            <person name="Copetti D."/>
            <person name="Lemansour A."/>
            <person name="Lebrun M."/>
            <person name="Masmoudi K."/>
            <person name="Ferrand S."/>
            <person name="Dhar M.I."/>
            <person name="Fresquez Z.A."/>
            <person name="Rosas U."/>
            <person name="Zhang J."/>
            <person name="Talag J."/>
            <person name="Lee S."/>
            <person name="Kudrna D."/>
            <person name="Powell R.F."/>
            <person name="Leitch I.J."/>
            <person name="Krueger R.R."/>
            <person name="Wing R.A."/>
            <person name="Amiri K.M.A."/>
            <person name="Purugganan M.D."/>
        </authorList>
    </citation>
    <scope>NUCLEOTIDE SEQUENCE [LARGE SCALE GENOMIC DNA]</scope>
    <source>
        <strain evidence="14">cv. Khalas</strain>
    </source>
</reference>
<dbReference type="GeneID" id="103715543"/>
<evidence type="ECO:0000256" key="10">
    <source>
        <dbReference type="SAM" id="Coils"/>
    </source>
</evidence>
<dbReference type="KEGG" id="pda:103715543"/>
<sequence length="1116" mass="124324">MKGPASAAAAANPSEGERKTINPELWYACAGPLVTLPPVGSLVVYFPQGHSEQVAASMQKDIDAHIPNYPNLPSKLICLLHNVTLHADPETDEVYAQMTLQPVNTYDKEALQAPELALKQTRPQTDFFCKTLTASDTSTHGGFSVPRRAAEKIFPPLDFSMQPPAQELQARDLHDNVWTFRHIYRGQPKRHLLTTGWSLFVSGKRLFAGDSVLFIRDEKQQLLLGIRRANRQPTNISSSVLSSDSMHIGILAAAAHAAANNSPFTVFYNPRASPSEFVIPFAKYQKTVYSNQISLGMRFRMMFETEDSGTRRYMGTITGISDLDPVRWKNSPWRNLQVGWDESAAGERRTRVSIWEIEPVAAPFFICPPPFFRPKRPGQPGMPDDESSEMENLFKRAMPWLGEEICIKDSQTQNTVMPGLSLVQWITMQQNPSLANPTVQTDYLRSLTGPSIQNLGATDLSRQLSMQAQFLRQNNTQFNAPRLPQQNQQLDQLGIVTRPQQQMQDVQRQQLVNQSLTVNQTQTSLLQSQVLVQGQVQQQPPVIQNHQPLQTSVQQNQPQHQQLLQQQQQQEQLSHQQQQYQQQLQQQQNRTSVQLPNHINKQLQYTDHQIQLQLLQKLQQQQEQPQQSLSQPTVQHPQLPQVQQEQQKPHLKVPHQVSNSHLLTQQNMIPQHCAKATSQALWLPQPLPQQSQQKLQQQQVVLSELNGAVLPPTPKTDVLSITGNSLLAAGGAQSGLTEDVPSCSTSPSMNNGAILPQSVLNRTHHPGTITTDKTSQSAVTIFSRNSFEAAAANPNIGKELPQSVHHVKASTPISKVQTQGVIAPQMYTSNTAQMDYLDTTSSATSVCLSQTDGPLQQSFLLSSFNQPSMLRDAPPNSEVQGTDPRNNVLFGVNIDGPLGIPLTTDALLANSIDSGKYQNHVSGNVIANHSTSKDAQQELSSSMVSQSFGVPDMAFNSIDSTINEGSFLNRSSWVPAPPLQRMRTYTKVYKRGAVGRSIDITRYSGYDELKRDLARMFSIEGQLEDRQRIGWKLVYVDHENDVLLVGDDPWEEFVNCVRYIKILSPQEVQQMSLDGDLGNNILPNQACSSSDGGNKWRGQCEQNSGNPSAGSYDRLE</sequence>
<feature type="domain" description="TF-B3" evidence="12">
    <location>
        <begin position="128"/>
        <end position="230"/>
    </location>
</feature>
<accession>A0A8B7CLE4</accession>
<dbReference type="GO" id="GO:0005634">
    <property type="term" value="C:nucleus"/>
    <property type="evidence" value="ECO:0007669"/>
    <property type="project" value="UniProtKB-SubCell"/>
</dbReference>
<dbReference type="PANTHER" id="PTHR31384:SF9">
    <property type="entry name" value="AUXIN RESPONSE FACTOR 19"/>
    <property type="match status" value="1"/>
</dbReference>
<dbReference type="InterPro" id="IPR010525">
    <property type="entry name" value="ARF_dom"/>
</dbReference>
<evidence type="ECO:0000256" key="3">
    <source>
        <dbReference type="ARBA" id="ARBA00007853"/>
    </source>
</evidence>
<dbReference type="Pfam" id="PF06507">
    <property type="entry name" value="ARF_AD"/>
    <property type="match status" value="1"/>
</dbReference>
<evidence type="ECO:0000256" key="7">
    <source>
        <dbReference type="ARBA" id="ARBA00023242"/>
    </source>
</evidence>
<dbReference type="GO" id="GO:0003677">
    <property type="term" value="F:DNA binding"/>
    <property type="evidence" value="ECO:0007669"/>
    <property type="project" value="UniProtKB-KW"/>
</dbReference>
<gene>
    <name evidence="15" type="primary">LOC103715543</name>
</gene>
<keyword evidence="4 9" id="KW-0805">Transcription regulation</keyword>
<dbReference type="Pfam" id="PF02362">
    <property type="entry name" value="B3"/>
    <property type="match status" value="1"/>
</dbReference>
<dbReference type="PROSITE" id="PS51745">
    <property type="entry name" value="PB1"/>
    <property type="match status" value="1"/>
</dbReference>
<keyword evidence="6 9" id="KW-0804">Transcription</keyword>
<dbReference type="SUPFAM" id="SSF54277">
    <property type="entry name" value="CAD &amp; PB1 domains"/>
    <property type="match status" value="1"/>
</dbReference>
<feature type="coiled-coil region" evidence="10">
    <location>
        <begin position="563"/>
        <end position="590"/>
    </location>
</feature>
<dbReference type="Proteomes" id="UP000228380">
    <property type="component" value="Chromosome 7"/>
</dbReference>
<dbReference type="GO" id="GO:0009734">
    <property type="term" value="P:auxin-activated signaling pathway"/>
    <property type="evidence" value="ECO:0007669"/>
    <property type="project" value="UniProtKB-KW"/>
</dbReference>
<feature type="region of interest" description="Disordered" evidence="11">
    <location>
        <begin position="1088"/>
        <end position="1116"/>
    </location>
</feature>
<evidence type="ECO:0000256" key="1">
    <source>
        <dbReference type="ARBA" id="ARBA00003182"/>
    </source>
</evidence>
<feature type="region of interest" description="Disordered" evidence="11">
    <location>
        <begin position="625"/>
        <end position="650"/>
    </location>
</feature>
<keyword evidence="5 9" id="KW-0238">DNA-binding</keyword>
<keyword evidence="7 9" id="KW-0539">Nucleus</keyword>
<dbReference type="SUPFAM" id="SSF101936">
    <property type="entry name" value="DNA-binding pseudobarrel domain"/>
    <property type="match status" value="1"/>
</dbReference>
<evidence type="ECO:0000313" key="15">
    <source>
        <dbReference type="RefSeq" id="XP_008801434.1"/>
    </source>
</evidence>
<dbReference type="InterPro" id="IPR033389">
    <property type="entry name" value="AUX/IAA_dom"/>
</dbReference>
<organism evidence="14 15">
    <name type="scientific">Phoenix dactylifera</name>
    <name type="common">Date palm</name>
    <dbReference type="NCBI Taxonomy" id="42345"/>
    <lineage>
        <taxon>Eukaryota</taxon>
        <taxon>Viridiplantae</taxon>
        <taxon>Streptophyta</taxon>
        <taxon>Embryophyta</taxon>
        <taxon>Tracheophyta</taxon>
        <taxon>Spermatophyta</taxon>
        <taxon>Magnoliopsida</taxon>
        <taxon>Liliopsida</taxon>
        <taxon>Arecaceae</taxon>
        <taxon>Coryphoideae</taxon>
        <taxon>Phoeniceae</taxon>
        <taxon>Phoenix</taxon>
    </lineage>
</organism>
<dbReference type="PROSITE" id="PS50863">
    <property type="entry name" value="B3"/>
    <property type="match status" value="1"/>
</dbReference>
<dbReference type="Pfam" id="PF02309">
    <property type="entry name" value="AUX_IAA"/>
    <property type="match status" value="1"/>
</dbReference>
<proteinExistence type="inferred from homology"/>
<dbReference type="FunFam" id="2.30.30.1040:FF:000001">
    <property type="entry name" value="Auxin response factor"/>
    <property type="match status" value="1"/>
</dbReference>
<evidence type="ECO:0000313" key="14">
    <source>
        <dbReference type="Proteomes" id="UP000228380"/>
    </source>
</evidence>
<keyword evidence="8 9" id="KW-0927">Auxin signaling pathway</keyword>
<evidence type="ECO:0000256" key="9">
    <source>
        <dbReference type="RuleBase" id="RU004561"/>
    </source>
</evidence>
<keyword evidence="10" id="KW-0175">Coiled coil</keyword>
<dbReference type="CDD" id="cd10017">
    <property type="entry name" value="B3_DNA"/>
    <property type="match status" value="1"/>
</dbReference>
<evidence type="ECO:0000256" key="6">
    <source>
        <dbReference type="ARBA" id="ARBA00023163"/>
    </source>
</evidence>
<dbReference type="FunFam" id="2.40.330.10:FF:000001">
    <property type="entry name" value="Auxin response factor"/>
    <property type="match status" value="1"/>
</dbReference>
<dbReference type="Gene3D" id="2.40.330.10">
    <property type="entry name" value="DNA-binding pseudobarrel domain"/>
    <property type="match status" value="1"/>
</dbReference>
<dbReference type="FunFam" id="3.10.20.90:FF:000047">
    <property type="entry name" value="Auxin response factor"/>
    <property type="match status" value="1"/>
</dbReference>
<evidence type="ECO:0000259" key="12">
    <source>
        <dbReference type="PROSITE" id="PS50863"/>
    </source>
</evidence>
<dbReference type="RefSeq" id="XP_008801434.1">
    <property type="nucleotide sequence ID" value="XM_008803212.4"/>
</dbReference>
<dbReference type="OrthoDB" id="2016915at2759"/>
<evidence type="ECO:0000259" key="13">
    <source>
        <dbReference type="PROSITE" id="PS51745"/>
    </source>
</evidence>
<comment type="subcellular location">
    <subcellularLocation>
        <location evidence="2 9">Nucleus</location>
    </subcellularLocation>
</comment>
<protein>
    <recommendedName>
        <fullName evidence="9">Auxin response factor</fullName>
    </recommendedName>
</protein>
<evidence type="ECO:0000256" key="2">
    <source>
        <dbReference type="ARBA" id="ARBA00004123"/>
    </source>
</evidence>
<reference evidence="15" key="2">
    <citation type="submission" date="2025-08" db="UniProtKB">
        <authorList>
            <consortium name="RefSeq"/>
        </authorList>
    </citation>
    <scope>IDENTIFICATION</scope>
    <source>
        <tissue evidence="15">Young leaves</tissue>
    </source>
</reference>
<evidence type="ECO:0000256" key="11">
    <source>
        <dbReference type="SAM" id="MobiDB-lite"/>
    </source>
</evidence>
<comment type="similarity">
    <text evidence="3 9">Belongs to the ARF family.</text>
</comment>
<dbReference type="SMART" id="SM01019">
    <property type="entry name" value="B3"/>
    <property type="match status" value="1"/>
</dbReference>
<dbReference type="Gene3D" id="3.10.20.90">
    <property type="entry name" value="Phosphatidylinositol 3-kinase Catalytic Subunit, Chain A, domain 1"/>
    <property type="match status" value="1"/>
</dbReference>
<name>A0A8B7CLE4_PHODC</name>
<dbReference type="InterPro" id="IPR015300">
    <property type="entry name" value="DNA-bd_pseudobarrel_sf"/>
</dbReference>
<dbReference type="AlphaFoldDB" id="A0A8B7CLE4"/>
<keyword evidence="14" id="KW-1185">Reference proteome</keyword>
<evidence type="ECO:0000256" key="4">
    <source>
        <dbReference type="ARBA" id="ARBA00023015"/>
    </source>
</evidence>
<dbReference type="Gene3D" id="2.30.30.1040">
    <property type="match status" value="1"/>
</dbReference>
<feature type="domain" description="PB1" evidence="13">
    <location>
        <begin position="983"/>
        <end position="1068"/>
    </location>
</feature>